<evidence type="ECO:0000313" key="10">
    <source>
        <dbReference type="EnsemblMetazoa" id="SMAR010997-PA"/>
    </source>
</evidence>
<evidence type="ECO:0000256" key="6">
    <source>
        <dbReference type="SAM" id="Coils"/>
    </source>
</evidence>
<feature type="region of interest" description="Disordered" evidence="7">
    <location>
        <begin position="1"/>
        <end position="25"/>
    </location>
</feature>
<feature type="coiled-coil region" evidence="6">
    <location>
        <begin position="404"/>
        <end position="635"/>
    </location>
</feature>
<reference evidence="10" key="2">
    <citation type="submission" date="2015-02" db="UniProtKB">
        <authorList>
            <consortium name="EnsemblMetazoa"/>
        </authorList>
    </citation>
    <scope>IDENTIFICATION</scope>
</reference>
<dbReference type="Proteomes" id="UP000014500">
    <property type="component" value="Unassembled WGS sequence"/>
</dbReference>
<organism evidence="10 11">
    <name type="scientific">Strigamia maritima</name>
    <name type="common">European centipede</name>
    <name type="synonym">Geophilus maritimus</name>
    <dbReference type="NCBI Taxonomy" id="126957"/>
    <lineage>
        <taxon>Eukaryota</taxon>
        <taxon>Metazoa</taxon>
        <taxon>Ecdysozoa</taxon>
        <taxon>Arthropoda</taxon>
        <taxon>Myriapoda</taxon>
        <taxon>Chilopoda</taxon>
        <taxon>Pleurostigmophora</taxon>
        <taxon>Geophilomorpha</taxon>
        <taxon>Linotaeniidae</taxon>
        <taxon>Strigamia</taxon>
    </lineage>
</organism>
<name>T1JB63_STRMM</name>
<dbReference type="EMBL" id="JH432010">
    <property type="status" value="NOT_ANNOTATED_CDS"/>
    <property type="molecule type" value="Genomic_DNA"/>
</dbReference>
<reference evidence="11" key="1">
    <citation type="submission" date="2011-05" db="EMBL/GenBank/DDBJ databases">
        <authorList>
            <person name="Richards S.R."/>
            <person name="Qu J."/>
            <person name="Jiang H."/>
            <person name="Jhangiani S.N."/>
            <person name="Agravi P."/>
            <person name="Goodspeed R."/>
            <person name="Gross S."/>
            <person name="Mandapat C."/>
            <person name="Jackson L."/>
            <person name="Mathew T."/>
            <person name="Pu L."/>
            <person name="Thornton R."/>
            <person name="Saada N."/>
            <person name="Wilczek-Boney K.B."/>
            <person name="Lee S."/>
            <person name="Kovar C."/>
            <person name="Wu Y."/>
            <person name="Scherer S.E."/>
            <person name="Worley K.C."/>
            <person name="Muzny D.M."/>
            <person name="Gibbs R."/>
        </authorList>
    </citation>
    <scope>NUCLEOTIDE SEQUENCE</scope>
    <source>
        <strain evidence="11">Brora</strain>
    </source>
</reference>
<evidence type="ECO:0000256" key="2">
    <source>
        <dbReference type="ARBA" id="ARBA00006948"/>
    </source>
</evidence>
<feature type="compositionally biased region" description="Polar residues" evidence="7">
    <location>
        <begin position="1"/>
        <end position="20"/>
    </location>
</feature>
<keyword evidence="6" id="KW-0175">Coiled coil</keyword>
<evidence type="ECO:0000256" key="7">
    <source>
        <dbReference type="SAM" id="MobiDB-lite"/>
    </source>
</evidence>
<keyword evidence="4 8" id="KW-1133">Transmembrane helix</keyword>
<feature type="transmembrane region" description="Helical" evidence="8">
    <location>
        <begin position="669"/>
        <end position="688"/>
    </location>
</feature>
<feature type="transmembrane region" description="Helical" evidence="8">
    <location>
        <begin position="785"/>
        <end position="804"/>
    </location>
</feature>
<dbReference type="InterPro" id="IPR042127">
    <property type="entry name" value="TMEM45"/>
</dbReference>
<dbReference type="eggNOG" id="ENOG502QU0J">
    <property type="taxonomic scope" value="Eukaryota"/>
</dbReference>
<keyword evidence="5 8" id="KW-0472">Membrane</keyword>
<dbReference type="GO" id="GO:0016020">
    <property type="term" value="C:membrane"/>
    <property type="evidence" value="ECO:0007669"/>
    <property type="project" value="UniProtKB-SubCell"/>
</dbReference>
<proteinExistence type="inferred from homology"/>
<comment type="subcellular location">
    <subcellularLocation>
        <location evidence="1">Membrane</location>
        <topology evidence="1">Multi-pass membrane protein</topology>
    </subcellularLocation>
</comment>
<dbReference type="InterPro" id="IPR006904">
    <property type="entry name" value="DUF716"/>
</dbReference>
<sequence length="946" mass="109629">MSSLSQIANRTRSHGKQSVSNHKKMEQIGQMDPENCLKCFVSAAKQYSIKKNENTLRSLQKQLDNVHYLKFTLDSFDPRSLLISDSMIHLIELLNDEDQYTNNWNYKEKIIDFFDNLSQNQPLLLRIVQDIFNLALGLETFLSARIEDHANEIFHKNSILLIPCLKLLSNLCHHSKRILRRVQTLENYTSFCKNLMSMVKKNSILAVSALSLFTTLVNQDPLGEKLMSPTIIQETIEILFNIFAKESSNEKTFSAAVHLFLTLLENPKVVNRLGKYWRLIPFLASYLSSASKEKVQLAFKIIQKGIVSNCISFERLSEVLASNCSRLKQSQLTDPPESKIRTDKVVCPLTPQKNNQNRQKVDDLIEKMETGLKINDVKSSEIMQMYEYKIESFSMKEKHLHELLDAKSTALQQLERILSQYRCRWAQSDAEALNLRRLLQEAEKRSEAAKQQTVIAMLQQQDLQREHDKTLDELRKNMEEIVDERNELLDRSEKAEEIIRELNKEMERKDQINKLLQQHIDEYKQAETMLTNKQIDLEKVKKQLSNQLKEKEAEFNEILKKMEKLTEKLTDQSEQIKEQEKQITKYKNSIESLELDKSSLQEEIVVLENTNADLDRQLKDNDTKLKEKIEELNRQKSITTLIQNITSGRSANFESQVLHISLQLNMGTFAGHVVPGSCFIIISIWWTFSIYRKHYKCICNNRKFFSSTWFSLNENSNFPTESLVKLCLVVLGISGETYTAFDRNGVFLHLENGQHISMFLFFGLQSIVEILQFYRFSFILANSEYLTAILGFIVEGLVFSFHLHGRSNLDLLVHRLLVVAIAGCCFTTTLETFVRDRPIVPLARSFCTLLQGTWFYHIGFILYPPLPHMKVWAEADHSEMMLVVMYFTWHAAADLGITLLIGTLVSFKYRKLGFKRLNYSGKLSLSRKEKSEFLSLTSNDSENDEI</sequence>
<dbReference type="Pfam" id="PF21044">
    <property type="entry name" value="CIP2A_N"/>
    <property type="match status" value="1"/>
</dbReference>
<dbReference type="HOGENOM" id="CLU_310868_0_0_1"/>
<dbReference type="AlphaFoldDB" id="T1JB63"/>
<comment type="similarity">
    <text evidence="2">Belongs to the TMEM45 family.</text>
</comment>
<dbReference type="Pfam" id="PF04819">
    <property type="entry name" value="DUF716"/>
    <property type="match status" value="1"/>
</dbReference>
<evidence type="ECO:0000313" key="11">
    <source>
        <dbReference type="Proteomes" id="UP000014500"/>
    </source>
</evidence>
<keyword evidence="11" id="KW-1185">Reference proteome</keyword>
<dbReference type="InterPro" id="IPR048701">
    <property type="entry name" value="CIP2A_N"/>
</dbReference>
<evidence type="ECO:0000256" key="4">
    <source>
        <dbReference type="ARBA" id="ARBA00022989"/>
    </source>
</evidence>
<feature type="transmembrane region" description="Helical" evidence="8">
    <location>
        <begin position="886"/>
        <end position="907"/>
    </location>
</feature>
<dbReference type="EnsemblMetazoa" id="SMAR010997-RA">
    <property type="protein sequence ID" value="SMAR010997-PA"/>
    <property type="gene ID" value="SMAR010997"/>
</dbReference>
<feature type="transmembrane region" description="Helical" evidence="8">
    <location>
        <begin position="816"/>
        <end position="834"/>
    </location>
</feature>
<evidence type="ECO:0000256" key="8">
    <source>
        <dbReference type="SAM" id="Phobius"/>
    </source>
</evidence>
<dbReference type="PANTHER" id="PTHR16007:SF15">
    <property type="entry name" value="TRANSMEMBRANE PROTEIN 45B"/>
    <property type="match status" value="1"/>
</dbReference>
<feature type="transmembrane region" description="Helical" evidence="8">
    <location>
        <begin position="846"/>
        <end position="866"/>
    </location>
</feature>
<evidence type="ECO:0000256" key="3">
    <source>
        <dbReference type="ARBA" id="ARBA00022692"/>
    </source>
</evidence>
<accession>T1JB63</accession>
<feature type="domain" description="CIP2A N-terminal" evidence="9">
    <location>
        <begin position="114"/>
        <end position="281"/>
    </location>
</feature>
<dbReference type="PhylomeDB" id="T1JB63"/>
<dbReference type="PANTHER" id="PTHR16007">
    <property type="entry name" value="EPIDIDYMAL MEMBRANE PROTEIN E9-RELATED"/>
    <property type="match status" value="1"/>
</dbReference>
<dbReference type="InterPro" id="IPR016024">
    <property type="entry name" value="ARM-type_fold"/>
</dbReference>
<evidence type="ECO:0000256" key="1">
    <source>
        <dbReference type="ARBA" id="ARBA00004141"/>
    </source>
</evidence>
<keyword evidence="3 8" id="KW-0812">Transmembrane</keyword>
<dbReference type="SUPFAM" id="SSF48371">
    <property type="entry name" value="ARM repeat"/>
    <property type="match status" value="1"/>
</dbReference>
<protein>
    <recommendedName>
        <fullName evidence="9">CIP2A N-terminal domain-containing protein</fullName>
    </recommendedName>
</protein>
<evidence type="ECO:0000259" key="9">
    <source>
        <dbReference type="Pfam" id="PF21044"/>
    </source>
</evidence>
<evidence type="ECO:0000256" key="5">
    <source>
        <dbReference type="ARBA" id="ARBA00023136"/>
    </source>
</evidence>